<feature type="region of interest" description="Disordered" evidence="1">
    <location>
        <begin position="157"/>
        <end position="200"/>
    </location>
</feature>
<sequence>MAAEALGRLFGESSIGAVWVEGGEPEDGPEPSAQVAVAVVDEEDWPFALPGQDEGGWEADDGDERPVAPALADEDDLLEGEDLYWEGLDYEEVVAQGDSMDIAIAAAGEAAPRVAEPSAAKATHWVWQTEDEDDFEPCDSCEELWGLAKYLRSEAHRLDDEAGDESEQEGEEEWEEEGEEYTEEGALARAEAAPPSGGADELTVTLEADEDEDVVIALENDSGDDIEVEVTDDSVHEHVVATLPHGSWALIHSTADSDHHLSMDVMPSVGRNQIEQRPENKDRDEWEDLDEIVIEEYVDTEVDTSDADIVINLDTLLGDEKPSALDSQYNGHVFKVEVDVQKITEPQPYAGADPYKLIDYLQEYVHRLENVLMLVYAFICVALVAILFYIYQLYAAVFPAARDDDVYDEESIDGSAQDMTLFEAAKNQINVVLATDYIQSESSPDAGYYVPLADTDKSKQ</sequence>
<feature type="compositionally biased region" description="Acidic residues" evidence="1">
    <location>
        <begin position="161"/>
        <end position="183"/>
    </location>
</feature>
<evidence type="ECO:0000256" key="1">
    <source>
        <dbReference type="SAM" id="MobiDB-lite"/>
    </source>
</evidence>
<keyword evidence="2" id="KW-0472">Membrane</keyword>
<name>A0A061RL09_9CHLO</name>
<evidence type="ECO:0000313" key="3">
    <source>
        <dbReference type="EMBL" id="JAC71350.1"/>
    </source>
</evidence>
<organism evidence="3">
    <name type="scientific">Tetraselmis sp. GSL018</name>
    <dbReference type="NCBI Taxonomy" id="582737"/>
    <lineage>
        <taxon>Eukaryota</taxon>
        <taxon>Viridiplantae</taxon>
        <taxon>Chlorophyta</taxon>
        <taxon>core chlorophytes</taxon>
        <taxon>Chlorodendrophyceae</taxon>
        <taxon>Chlorodendrales</taxon>
        <taxon>Chlorodendraceae</taxon>
        <taxon>Tetraselmis</taxon>
    </lineage>
</organism>
<accession>A0A061RL09</accession>
<keyword evidence="2" id="KW-0812">Transmembrane</keyword>
<proteinExistence type="predicted"/>
<keyword evidence="2" id="KW-1133">Transmembrane helix</keyword>
<feature type="transmembrane region" description="Helical" evidence="2">
    <location>
        <begin position="371"/>
        <end position="391"/>
    </location>
</feature>
<reference evidence="3" key="1">
    <citation type="submission" date="2014-05" db="EMBL/GenBank/DDBJ databases">
        <title>The transcriptome of the halophilic microalga Tetraselmis sp. GSL018 isolated from the Great Salt Lake, Utah.</title>
        <authorList>
            <person name="Jinkerson R.E."/>
            <person name="D'Adamo S."/>
            <person name="Posewitz M.C."/>
        </authorList>
    </citation>
    <scope>NUCLEOTIDE SEQUENCE</scope>
    <source>
        <strain evidence="3">GSL018</strain>
    </source>
</reference>
<dbReference type="EMBL" id="GBEZ01014750">
    <property type="protein sequence ID" value="JAC71350.1"/>
    <property type="molecule type" value="Transcribed_RNA"/>
</dbReference>
<evidence type="ECO:0000256" key="2">
    <source>
        <dbReference type="SAM" id="Phobius"/>
    </source>
</evidence>
<protein>
    <submittedName>
        <fullName evidence="3">Uncharacterized protein</fullName>
    </submittedName>
</protein>
<gene>
    <name evidence="3" type="ORF">TSPGSL018_2118</name>
</gene>
<dbReference type="AlphaFoldDB" id="A0A061RL09"/>